<feature type="region of interest" description="Disordered" evidence="6">
    <location>
        <begin position="21"/>
        <end position="102"/>
    </location>
</feature>
<sequence length="457" mass="50762">MPEAIATTKRKFYKALDALSAAGTAPSTQTASQSTGSTSSTKRSSAAAFDEARERVRKRLRQSTSTDSLNSFTPNTSVISLAGKPTARSAGSPSRPPPNYSPWSQETFLARLKTFRSVSLWHPKPDAINEVEWAKRGWICVDVNTVACRGGCNRRVVVSVDVAKQAERAEQAEQSDGDEEQQDDDEEEEESSLEQALTERYKSQIVEGHAPTCLWRQEGCKDDIYRLSLVRPSVWQPDLRKRVHSLLDISKSIDQVKTRPSDTFNEKVLNDLSPDVLALSDPPQTSAPKAFEIAMHGWRGSKESGNDLLNCDACFQRVGLWMYQPDYRRPGTSSSIQTPDEDDADAGLLDLIELHRDHCPWRNPVTQKATGSLDGLNACQVLQRVVATAARDHRRRSAAQTTGDADEEPVSDIASLHQSKEEIAKSDKERESRLRRLKNLLNIKRRPTVKAPAQKAA</sequence>
<feature type="domain" description="C3HC-type" evidence="7">
    <location>
        <begin position="102"/>
        <end position="254"/>
    </location>
</feature>
<accession>A0ABR0F238</accession>
<evidence type="ECO:0000256" key="3">
    <source>
        <dbReference type="ARBA" id="ARBA00022771"/>
    </source>
</evidence>
<evidence type="ECO:0000259" key="8">
    <source>
        <dbReference type="Pfam" id="PF08600"/>
    </source>
</evidence>
<evidence type="ECO:0000256" key="5">
    <source>
        <dbReference type="ARBA" id="ARBA00023242"/>
    </source>
</evidence>
<dbReference type="PANTHER" id="PTHR15835">
    <property type="entry name" value="NUCLEAR-INTERACTING PARTNER OF ALK"/>
    <property type="match status" value="1"/>
</dbReference>
<evidence type="ECO:0000256" key="1">
    <source>
        <dbReference type="ARBA" id="ARBA00004123"/>
    </source>
</evidence>
<dbReference type="InterPro" id="IPR013909">
    <property type="entry name" value="NuBaID_C"/>
</dbReference>
<keyword evidence="5" id="KW-0539">Nucleus</keyword>
<evidence type="ECO:0000313" key="9">
    <source>
        <dbReference type="EMBL" id="KAK4507396.1"/>
    </source>
</evidence>
<keyword evidence="2" id="KW-0479">Metal-binding</keyword>
<dbReference type="EMBL" id="JAXOVC010000001">
    <property type="protein sequence ID" value="KAK4507396.1"/>
    <property type="molecule type" value="Genomic_DNA"/>
</dbReference>
<feature type="compositionally biased region" description="Low complexity" evidence="6">
    <location>
        <begin position="21"/>
        <end position="48"/>
    </location>
</feature>
<feature type="region of interest" description="Disordered" evidence="6">
    <location>
        <begin position="167"/>
        <end position="196"/>
    </location>
</feature>
<protein>
    <recommendedName>
        <fullName evidence="11">Zf-C3HC-domain-containing protein</fullName>
    </recommendedName>
</protein>
<gene>
    <name evidence="9" type="ORF">PRZ48_001131</name>
</gene>
<organism evidence="9 10">
    <name type="scientific">Zasmidium cellare</name>
    <name type="common">Wine cellar mold</name>
    <name type="synonym">Racodium cellare</name>
    <dbReference type="NCBI Taxonomy" id="395010"/>
    <lineage>
        <taxon>Eukaryota</taxon>
        <taxon>Fungi</taxon>
        <taxon>Dikarya</taxon>
        <taxon>Ascomycota</taxon>
        <taxon>Pezizomycotina</taxon>
        <taxon>Dothideomycetes</taxon>
        <taxon>Dothideomycetidae</taxon>
        <taxon>Mycosphaerellales</taxon>
        <taxon>Mycosphaerellaceae</taxon>
        <taxon>Zasmidium</taxon>
    </lineage>
</organism>
<comment type="caution">
    <text evidence="9">The sequence shown here is derived from an EMBL/GenBank/DDBJ whole genome shotgun (WGS) entry which is preliminary data.</text>
</comment>
<evidence type="ECO:0008006" key="11">
    <source>
        <dbReference type="Google" id="ProtNLM"/>
    </source>
</evidence>
<feature type="compositionally biased region" description="Basic and acidic residues" evidence="6">
    <location>
        <begin position="418"/>
        <end position="434"/>
    </location>
</feature>
<dbReference type="InterPro" id="IPR012935">
    <property type="entry name" value="NuBaID_N"/>
</dbReference>
<evidence type="ECO:0000256" key="6">
    <source>
        <dbReference type="SAM" id="MobiDB-lite"/>
    </source>
</evidence>
<evidence type="ECO:0000313" key="10">
    <source>
        <dbReference type="Proteomes" id="UP001305779"/>
    </source>
</evidence>
<keyword evidence="3" id="KW-0863">Zinc-finger</keyword>
<dbReference type="Pfam" id="PF07967">
    <property type="entry name" value="zf-C3HC"/>
    <property type="match status" value="1"/>
</dbReference>
<feature type="domain" description="NuBaID C-terminal" evidence="8">
    <location>
        <begin position="290"/>
        <end position="372"/>
    </location>
</feature>
<keyword evidence="10" id="KW-1185">Reference proteome</keyword>
<dbReference type="PANTHER" id="PTHR15835:SF6">
    <property type="entry name" value="ZINC FINGER C3HC-TYPE PROTEIN 1"/>
    <property type="match status" value="1"/>
</dbReference>
<feature type="compositionally biased region" description="Polar residues" evidence="6">
    <location>
        <begin position="62"/>
        <end position="79"/>
    </location>
</feature>
<feature type="compositionally biased region" description="Acidic residues" evidence="6">
    <location>
        <begin position="173"/>
        <end position="192"/>
    </location>
</feature>
<evidence type="ECO:0000256" key="2">
    <source>
        <dbReference type="ARBA" id="ARBA00022723"/>
    </source>
</evidence>
<feature type="region of interest" description="Disordered" evidence="6">
    <location>
        <begin position="390"/>
        <end position="457"/>
    </location>
</feature>
<reference evidence="9 10" key="1">
    <citation type="journal article" date="2023" name="G3 (Bethesda)">
        <title>A chromosome-level genome assembly of Zasmidium syzygii isolated from banana leaves.</title>
        <authorList>
            <person name="van Westerhoven A.C."/>
            <person name="Mehrabi R."/>
            <person name="Talebi R."/>
            <person name="Steentjes M.B.F."/>
            <person name="Corcolon B."/>
            <person name="Chong P.A."/>
            <person name="Kema G.H.J."/>
            <person name="Seidl M.F."/>
        </authorList>
    </citation>
    <scope>NUCLEOTIDE SEQUENCE [LARGE SCALE GENOMIC DNA]</scope>
    <source>
        <strain evidence="9 10">P124</strain>
    </source>
</reference>
<feature type="compositionally biased region" description="Basic residues" evidence="6">
    <location>
        <begin position="435"/>
        <end position="448"/>
    </location>
</feature>
<keyword evidence="4" id="KW-0862">Zinc</keyword>
<evidence type="ECO:0000256" key="4">
    <source>
        <dbReference type="ARBA" id="ARBA00022833"/>
    </source>
</evidence>
<name>A0ABR0F238_ZASCE</name>
<comment type="subcellular location">
    <subcellularLocation>
        <location evidence="1">Nucleus</location>
    </subcellularLocation>
</comment>
<dbReference type="Proteomes" id="UP001305779">
    <property type="component" value="Unassembled WGS sequence"/>
</dbReference>
<evidence type="ECO:0000259" key="7">
    <source>
        <dbReference type="Pfam" id="PF07967"/>
    </source>
</evidence>
<proteinExistence type="predicted"/>
<dbReference type="Pfam" id="PF08600">
    <property type="entry name" value="NuBaID_C"/>
    <property type="match status" value="1"/>
</dbReference>